<evidence type="ECO:0000313" key="3">
    <source>
        <dbReference type="EMBL" id="MBX28003.1"/>
    </source>
</evidence>
<keyword evidence="2" id="KW-0472">Membrane</keyword>
<evidence type="ECO:0000256" key="1">
    <source>
        <dbReference type="SAM" id="MobiDB-lite"/>
    </source>
</evidence>
<name>A0A2P2MCR8_RHIMU</name>
<keyword evidence="2" id="KW-1133">Transmembrane helix</keyword>
<dbReference type="AlphaFoldDB" id="A0A2P2MCR8"/>
<proteinExistence type="predicted"/>
<feature type="compositionally biased region" description="Polar residues" evidence="1">
    <location>
        <begin position="1"/>
        <end position="18"/>
    </location>
</feature>
<feature type="region of interest" description="Disordered" evidence="1">
    <location>
        <begin position="1"/>
        <end position="22"/>
    </location>
</feature>
<feature type="transmembrane region" description="Helical" evidence="2">
    <location>
        <begin position="21"/>
        <end position="43"/>
    </location>
</feature>
<keyword evidence="2" id="KW-0812">Transmembrane</keyword>
<organism evidence="3">
    <name type="scientific">Rhizophora mucronata</name>
    <name type="common">Asiatic mangrove</name>
    <dbReference type="NCBI Taxonomy" id="61149"/>
    <lineage>
        <taxon>Eukaryota</taxon>
        <taxon>Viridiplantae</taxon>
        <taxon>Streptophyta</taxon>
        <taxon>Embryophyta</taxon>
        <taxon>Tracheophyta</taxon>
        <taxon>Spermatophyta</taxon>
        <taxon>Magnoliopsida</taxon>
        <taxon>eudicotyledons</taxon>
        <taxon>Gunneridae</taxon>
        <taxon>Pentapetalae</taxon>
        <taxon>rosids</taxon>
        <taxon>fabids</taxon>
        <taxon>Malpighiales</taxon>
        <taxon>Rhizophoraceae</taxon>
        <taxon>Rhizophora</taxon>
    </lineage>
</organism>
<reference evidence="3" key="1">
    <citation type="submission" date="2018-02" db="EMBL/GenBank/DDBJ databases">
        <title>Rhizophora mucronata_Transcriptome.</title>
        <authorList>
            <person name="Meera S.P."/>
            <person name="Sreeshan A."/>
            <person name="Augustine A."/>
        </authorList>
    </citation>
    <scope>NUCLEOTIDE SEQUENCE</scope>
    <source>
        <tissue evidence="3">Leaf</tissue>
    </source>
</reference>
<sequence>MLRSASISESKVSKTTDGSPGEWKVCFLSLFIILLLIDVFFSFSHTLQDHADGNHLISSCLSICS</sequence>
<accession>A0A2P2MCR8</accession>
<dbReference type="EMBL" id="GGEC01047519">
    <property type="protein sequence ID" value="MBX28003.1"/>
    <property type="molecule type" value="Transcribed_RNA"/>
</dbReference>
<protein>
    <submittedName>
        <fullName evidence="3">Uncharacterized protein</fullName>
    </submittedName>
</protein>
<evidence type="ECO:0000256" key="2">
    <source>
        <dbReference type="SAM" id="Phobius"/>
    </source>
</evidence>